<dbReference type="EMBL" id="HE573026">
    <property type="protein sequence ID" value="CCC51755.1"/>
    <property type="molecule type" value="Genomic_DNA"/>
</dbReference>
<dbReference type="AlphaFoldDB" id="G0U797"/>
<sequence>MMNNPLPVPPPIAVMAAPPVATPPKLQEVTPTVQVLSVPIPIPSGNAPQPVVAPAALQVPLSISPSVTSALPVQASSIVSTTLLARVEPPVNTDPPECTTLTDGACTQSSTEASSSSNLTSANVTPVQYAVPASALQQQRVVSSDDVKAPDTARASESSPADFQQPSRPSFIVFGGVRYDCEPSAQKAKHSIGPRVGGQCHKFTNWSSVSHISEQLKLASTFLPFCSQRLPKPLPQSRTPTRPNPSSSSGITRTEDGVFAQNICTLAYAGSSRSLRAAIEGLDDNFLNAKGYVVYNRRQYGIKRCSERYVLGLGHKASALQFAAISGQLDKVALLLHFGSRDDSKPFLKDIIGPEAAAALTGARMKSRREQHAAGSSVGEATVEVDALPKLTAQEELPSNPV</sequence>
<accession>G0U797</accession>
<organism evidence="2">
    <name type="scientific">Trypanosoma vivax (strain Y486)</name>
    <dbReference type="NCBI Taxonomy" id="1055687"/>
    <lineage>
        <taxon>Eukaryota</taxon>
        <taxon>Discoba</taxon>
        <taxon>Euglenozoa</taxon>
        <taxon>Kinetoplastea</taxon>
        <taxon>Metakinetoplastina</taxon>
        <taxon>Trypanosomatida</taxon>
        <taxon>Trypanosomatidae</taxon>
        <taxon>Trypanosoma</taxon>
        <taxon>Duttonella</taxon>
    </lineage>
</organism>
<name>G0U797_TRYVY</name>
<feature type="compositionally biased region" description="Polar residues" evidence="1">
    <location>
        <begin position="99"/>
        <end position="108"/>
    </location>
</feature>
<evidence type="ECO:0000256" key="1">
    <source>
        <dbReference type="SAM" id="MobiDB-lite"/>
    </source>
</evidence>
<feature type="region of interest" description="Disordered" evidence="1">
    <location>
        <begin position="231"/>
        <end position="253"/>
    </location>
</feature>
<protein>
    <recommendedName>
        <fullName evidence="3">Calphotin-like protein</fullName>
    </recommendedName>
</protein>
<feature type="compositionally biased region" description="Polar residues" evidence="1">
    <location>
        <begin position="155"/>
        <end position="168"/>
    </location>
</feature>
<gene>
    <name evidence="2" type="ORF">TVY486_1008010</name>
</gene>
<reference evidence="2" key="1">
    <citation type="journal article" date="2012" name="Proc. Natl. Acad. Sci. U.S.A.">
        <title>Antigenic diversity is generated by distinct evolutionary mechanisms in African trypanosome species.</title>
        <authorList>
            <person name="Jackson A.P."/>
            <person name="Berry A."/>
            <person name="Aslett M."/>
            <person name="Allison H.C."/>
            <person name="Burton P."/>
            <person name="Vavrova-Anderson J."/>
            <person name="Brown R."/>
            <person name="Browne H."/>
            <person name="Corton N."/>
            <person name="Hauser H."/>
            <person name="Gamble J."/>
            <person name="Gilderthorp R."/>
            <person name="Marcello L."/>
            <person name="McQuillan J."/>
            <person name="Otto T.D."/>
            <person name="Quail M.A."/>
            <person name="Sanders M.J."/>
            <person name="van Tonder A."/>
            <person name="Ginger M.L."/>
            <person name="Field M.C."/>
            <person name="Barry J.D."/>
            <person name="Hertz-Fowler C."/>
            <person name="Berriman M."/>
        </authorList>
    </citation>
    <scope>NUCLEOTIDE SEQUENCE</scope>
    <source>
        <strain evidence="2">Y486</strain>
    </source>
</reference>
<dbReference type="VEuPathDB" id="TriTrypDB:TvY486_1008010"/>
<feature type="region of interest" description="Disordered" evidence="1">
    <location>
        <begin position="140"/>
        <end position="168"/>
    </location>
</feature>
<feature type="compositionally biased region" description="Low complexity" evidence="1">
    <location>
        <begin position="235"/>
        <end position="249"/>
    </location>
</feature>
<evidence type="ECO:0008006" key="3">
    <source>
        <dbReference type="Google" id="ProtNLM"/>
    </source>
</evidence>
<feature type="compositionally biased region" description="Low complexity" evidence="1">
    <location>
        <begin position="109"/>
        <end position="121"/>
    </location>
</feature>
<evidence type="ECO:0000313" key="2">
    <source>
        <dbReference type="EMBL" id="CCC51755.1"/>
    </source>
</evidence>
<feature type="region of interest" description="Disordered" evidence="1">
    <location>
        <begin position="90"/>
        <end position="121"/>
    </location>
</feature>
<proteinExistence type="predicted"/>